<dbReference type="Proteomes" id="UP000015105">
    <property type="component" value="Chromosome 2D"/>
</dbReference>
<dbReference type="AlphaFoldDB" id="A0A453DAQ1"/>
<name>A0A453DAQ1_AEGTS</name>
<reference evidence="1" key="5">
    <citation type="journal article" date="2021" name="G3 (Bethesda)">
        <title>Aegilops tauschii genome assembly Aet v5.0 features greater sequence contiguity and improved annotation.</title>
        <authorList>
            <person name="Wang L."/>
            <person name="Zhu T."/>
            <person name="Rodriguez J.C."/>
            <person name="Deal K.R."/>
            <person name="Dubcovsky J."/>
            <person name="McGuire P.E."/>
            <person name="Lux T."/>
            <person name="Spannagl M."/>
            <person name="Mayer K.F.X."/>
            <person name="Baldrich P."/>
            <person name="Meyers B.C."/>
            <person name="Huo N."/>
            <person name="Gu Y.Q."/>
            <person name="Zhou H."/>
            <person name="Devos K.M."/>
            <person name="Bennetzen J.L."/>
            <person name="Unver T."/>
            <person name="Budak H."/>
            <person name="Gulick P.J."/>
            <person name="Galiba G."/>
            <person name="Kalapos B."/>
            <person name="Nelson D.R."/>
            <person name="Li P."/>
            <person name="You F.M."/>
            <person name="Luo M.C."/>
            <person name="Dvorak J."/>
        </authorList>
    </citation>
    <scope>NUCLEOTIDE SEQUENCE [LARGE SCALE GENOMIC DNA]</scope>
    <source>
        <strain evidence="1">cv. AL8/78</strain>
    </source>
</reference>
<dbReference type="EnsemblPlants" id="AET2Gv21166500.4">
    <property type="protein sequence ID" value="AET2Gv21166500.4"/>
    <property type="gene ID" value="AET2Gv21166500"/>
</dbReference>
<reference evidence="1" key="4">
    <citation type="submission" date="2019-03" db="UniProtKB">
        <authorList>
            <consortium name="EnsemblPlants"/>
        </authorList>
    </citation>
    <scope>IDENTIFICATION</scope>
</reference>
<keyword evidence="2" id="KW-1185">Reference proteome</keyword>
<sequence>MACTYAKLHNSPNKCHAASVGTPSVSKYKTFNVETQTSHTGGPSRVSRLGGSTWLRAETPRGLLEWCGLPRCAGVGTFLCVGLHCN</sequence>
<reference evidence="2" key="1">
    <citation type="journal article" date="2014" name="Science">
        <title>Ancient hybridizations among the ancestral genomes of bread wheat.</title>
        <authorList>
            <consortium name="International Wheat Genome Sequencing Consortium,"/>
            <person name="Marcussen T."/>
            <person name="Sandve S.R."/>
            <person name="Heier L."/>
            <person name="Spannagl M."/>
            <person name="Pfeifer M."/>
            <person name="Jakobsen K.S."/>
            <person name="Wulff B.B."/>
            <person name="Steuernagel B."/>
            <person name="Mayer K.F."/>
            <person name="Olsen O.A."/>
        </authorList>
    </citation>
    <scope>NUCLEOTIDE SEQUENCE [LARGE SCALE GENOMIC DNA]</scope>
    <source>
        <strain evidence="2">cv. AL8/78</strain>
    </source>
</reference>
<protein>
    <submittedName>
        <fullName evidence="1">Uncharacterized protein</fullName>
    </submittedName>
</protein>
<proteinExistence type="predicted"/>
<reference evidence="1" key="3">
    <citation type="journal article" date="2017" name="Nature">
        <title>Genome sequence of the progenitor of the wheat D genome Aegilops tauschii.</title>
        <authorList>
            <person name="Luo M.C."/>
            <person name="Gu Y.Q."/>
            <person name="Puiu D."/>
            <person name="Wang H."/>
            <person name="Twardziok S.O."/>
            <person name="Deal K.R."/>
            <person name="Huo N."/>
            <person name="Zhu T."/>
            <person name="Wang L."/>
            <person name="Wang Y."/>
            <person name="McGuire P.E."/>
            <person name="Liu S."/>
            <person name="Long H."/>
            <person name="Ramasamy R.K."/>
            <person name="Rodriguez J.C."/>
            <person name="Van S.L."/>
            <person name="Yuan L."/>
            <person name="Wang Z."/>
            <person name="Xia Z."/>
            <person name="Xiao L."/>
            <person name="Anderson O.D."/>
            <person name="Ouyang S."/>
            <person name="Liang Y."/>
            <person name="Zimin A.V."/>
            <person name="Pertea G."/>
            <person name="Qi P."/>
            <person name="Bennetzen J.L."/>
            <person name="Dai X."/>
            <person name="Dawson M.W."/>
            <person name="Muller H.G."/>
            <person name="Kugler K."/>
            <person name="Rivarola-Duarte L."/>
            <person name="Spannagl M."/>
            <person name="Mayer K.F.X."/>
            <person name="Lu F.H."/>
            <person name="Bevan M.W."/>
            <person name="Leroy P."/>
            <person name="Li P."/>
            <person name="You F.M."/>
            <person name="Sun Q."/>
            <person name="Liu Z."/>
            <person name="Lyons E."/>
            <person name="Wicker T."/>
            <person name="Salzberg S.L."/>
            <person name="Devos K.M."/>
            <person name="Dvorak J."/>
        </authorList>
    </citation>
    <scope>NUCLEOTIDE SEQUENCE [LARGE SCALE GENOMIC DNA]</scope>
    <source>
        <strain evidence="1">cv. AL8/78</strain>
    </source>
</reference>
<organism evidence="1 2">
    <name type="scientific">Aegilops tauschii subsp. strangulata</name>
    <name type="common">Goatgrass</name>
    <dbReference type="NCBI Taxonomy" id="200361"/>
    <lineage>
        <taxon>Eukaryota</taxon>
        <taxon>Viridiplantae</taxon>
        <taxon>Streptophyta</taxon>
        <taxon>Embryophyta</taxon>
        <taxon>Tracheophyta</taxon>
        <taxon>Spermatophyta</taxon>
        <taxon>Magnoliopsida</taxon>
        <taxon>Liliopsida</taxon>
        <taxon>Poales</taxon>
        <taxon>Poaceae</taxon>
        <taxon>BOP clade</taxon>
        <taxon>Pooideae</taxon>
        <taxon>Triticodae</taxon>
        <taxon>Triticeae</taxon>
        <taxon>Triticinae</taxon>
        <taxon>Aegilops</taxon>
    </lineage>
</organism>
<evidence type="ECO:0000313" key="2">
    <source>
        <dbReference type="Proteomes" id="UP000015105"/>
    </source>
</evidence>
<accession>A0A453DAQ1</accession>
<dbReference type="Gramene" id="AET2Gv21166500.4">
    <property type="protein sequence ID" value="AET2Gv21166500.4"/>
    <property type="gene ID" value="AET2Gv21166500"/>
</dbReference>
<evidence type="ECO:0000313" key="1">
    <source>
        <dbReference type="EnsemblPlants" id="AET2Gv21166500.4"/>
    </source>
</evidence>
<reference evidence="2" key="2">
    <citation type="journal article" date="2017" name="Nat. Plants">
        <title>The Aegilops tauschii genome reveals multiple impacts of transposons.</title>
        <authorList>
            <person name="Zhao G."/>
            <person name="Zou C."/>
            <person name="Li K."/>
            <person name="Wang K."/>
            <person name="Li T."/>
            <person name="Gao L."/>
            <person name="Zhang X."/>
            <person name="Wang H."/>
            <person name="Yang Z."/>
            <person name="Liu X."/>
            <person name="Jiang W."/>
            <person name="Mao L."/>
            <person name="Kong X."/>
            <person name="Jiao Y."/>
            <person name="Jia J."/>
        </authorList>
    </citation>
    <scope>NUCLEOTIDE SEQUENCE [LARGE SCALE GENOMIC DNA]</scope>
    <source>
        <strain evidence="2">cv. AL8/78</strain>
    </source>
</reference>